<reference evidence="1" key="1">
    <citation type="submission" date="2015-07" db="EMBL/GenBank/DDBJ databases">
        <title>Transcriptome Assembly of Anthurium amnicola.</title>
        <authorList>
            <person name="Suzuki J."/>
        </authorList>
    </citation>
    <scope>NUCLEOTIDE SEQUENCE</scope>
</reference>
<dbReference type="AlphaFoldDB" id="A0A1D1YEK2"/>
<accession>A0A1D1YEK2</accession>
<proteinExistence type="predicted"/>
<evidence type="ECO:0000313" key="1">
    <source>
        <dbReference type="EMBL" id="JAT53075.1"/>
    </source>
</evidence>
<protein>
    <submittedName>
        <fullName evidence="1">Epididymis-specific alpha-mannosidase</fullName>
    </submittedName>
</protein>
<feature type="non-terminal residue" evidence="1">
    <location>
        <position position="1"/>
    </location>
</feature>
<sequence>RAPRPPPLEREDSIYRVYNPRYRGEARSSRPKPWATAETTVHVGRRFSQSPPASSRYKIPLHFIPSSHSLPAIHRKGIIWKKQHNQEEIIPGKPPSIPSSSSSSFVGNFVVLFWCREVKRPLLLLSLFFFFFLIC</sequence>
<gene>
    <name evidence="1" type="primary">MAN2B2</name>
    <name evidence="1" type="ORF">g.22111</name>
</gene>
<name>A0A1D1YEK2_9ARAE</name>
<dbReference type="EMBL" id="GDJX01014861">
    <property type="protein sequence ID" value="JAT53075.1"/>
    <property type="molecule type" value="Transcribed_RNA"/>
</dbReference>
<organism evidence="1">
    <name type="scientific">Anthurium amnicola</name>
    <dbReference type="NCBI Taxonomy" id="1678845"/>
    <lineage>
        <taxon>Eukaryota</taxon>
        <taxon>Viridiplantae</taxon>
        <taxon>Streptophyta</taxon>
        <taxon>Embryophyta</taxon>
        <taxon>Tracheophyta</taxon>
        <taxon>Spermatophyta</taxon>
        <taxon>Magnoliopsida</taxon>
        <taxon>Liliopsida</taxon>
        <taxon>Araceae</taxon>
        <taxon>Pothoideae</taxon>
        <taxon>Potheae</taxon>
        <taxon>Anthurium</taxon>
    </lineage>
</organism>